<protein>
    <submittedName>
        <fullName evidence="1">Uncharacterized protein</fullName>
    </submittedName>
</protein>
<evidence type="ECO:0000313" key="1">
    <source>
        <dbReference type="EMBL" id="QDT41073.1"/>
    </source>
</evidence>
<reference evidence="1 2" key="1">
    <citation type="submission" date="2019-02" db="EMBL/GenBank/DDBJ databases">
        <title>Deep-cultivation of Planctomycetes and their phenomic and genomic characterization uncovers novel biology.</title>
        <authorList>
            <person name="Wiegand S."/>
            <person name="Jogler M."/>
            <person name="Boedeker C."/>
            <person name="Pinto D."/>
            <person name="Vollmers J."/>
            <person name="Rivas-Marin E."/>
            <person name="Kohn T."/>
            <person name="Peeters S.H."/>
            <person name="Heuer A."/>
            <person name="Rast P."/>
            <person name="Oberbeckmann S."/>
            <person name="Bunk B."/>
            <person name="Jeske O."/>
            <person name="Meyerdierks A."/>
            <person name="Storesund J.E."/>
            <person name="Kallscheuer N."/>
            <person name="Luecker S."/>
            <person name="Lage O.M."/>
            <person name="Pohl T."/>
            <person name="Merkel B.J."/>
            <person name="Hornburger P."/>
            <person name="Mueller R.-W."/>
            <person name="Bruemmer F."/>
            <person name="Labrenz M."/>
            <person name="Spormann A.M."/>
            <person name="Op den Camp H."/>
            <person name="Overmann J."/>
            <person name="Amann R."/>
            <person name="Jetten M.S.M."/>
            <person name="Mascher T."/>
            <person name="Medema M.H."/>
            <person name="Devos D.P."/>
            <person name="Kaster A.-K."/>
            <person name="Ovreas L."/>
            <person name="Rohde M."/>
            <person name="Galperin M.Y."/>
            <person name="Jogler C."/>
        </authorList>
    </citation>
    <scope>NUCLEOTIDE SEQUENCE [LARGE SCALE GENOMIC DNA]</scope>
    <source>
        <strain evidence="1 2">Pan241w</strain>
    </source>
</reference>
<name>A0A517RB94_9PLAN</name>
<gene>
    <name evidence="1" type="ORF">Pan241w_11320</name>
</gene>
<dbReference type="AlphaFoldDB" id="A0A517RB94"/>
<accession>A0A517RB94</accession>
<evidence type="ECO:0000313" key="2">
    <source>
        <dbReference type="Proteomes" id="UP000317171"/>
    </source>
</evidence>
<dbReference type="Proteomes" id="UP000317171">
    <property type="component" value="Chromosome"/>
</dbReference>
<organism evidence="1 2">
    <name type="scientific">Gimesia alba</name>
    <dbReference type="NCBI Taxonomy" id="2527973"/>
    <lineage>
        <taxon>Bacteria</taxon>
        <taxon>Pseudomonadati</taxon>
        <taxon>Planctomycetota</taxon>
        <taxon>Planctomycetia</taxon>
        <taxon>Planctomycetales</taxon>
        <taxon>Planctomycetaceae</taxon>
        <taxon>Gimesia</taxon>
    </lineage>
</organism>
<proteinExistence type="predicted"/>
<sequence length="68" mass="7524">MPADQVNCNNISLSENNRNQSRRAHDLLDQAILEALQSRSGREVSRISVVMPKHGSKLGNPKLIIESS</sequence>
<dbReference type="EMBL" id="CP036269">
    <property type="protein sequence ID" value="QDT41073.1"/>
    <property type="molecule type" value="Genomic_DNA"/>
</dbReference>
<dbReference type="KEGG" id="gaz:Pan241w_11320"/>
<keyword evidence="2" id="KW-1185">Reference proteome</keyword>